<sequence>MQGDMDALTQRFAQSLGVLAQEFGPHLLNRLHTGLTAGQFFTMQMIQREGRLKVSQLAERLEVTPSAITVMIDRLEHHGYVSRLRDEEDRRVVVIELTQAGRAKLAEVERAWFEMMRQMVSRIEPGAFEQCVSALETMVTAAKHLRTEWDGAEIPRQEV</sequence>
<dbReference type="PRINTS" id="PR00598">
    <property type="entry name" value="HTHMARR"/>
</dbReference>
<accession>A0ABS0F4U7</accession>
<keyword evidence="4" id="KW-1185">Reference proteome</keyword>
<evidence type="ECO:0000259" key="2">
    <source>
        <dbReference type="PROSITE" id="PS50995"/>
    </source>
</evidence>
<dbReference type="InterPro" id="IPR000835">
    <property type="entry name" value="HTH_MarR-typ"/>
</dbReference>
<dbReference type="Proteomes" id="UP000642910">
    <property type="component" value="Unassembled WGS sequence"/>
</dbReference>
<proteinExistence type="predicted"/>
<dbReference type="PANTHER" id="PTHR33164">
    <property type="entry name" value="TRANSCRIPTIONAL REGULATOR, MARR FAMILY"/>
    <property type="match status" value="1"/>
</dbReference>
<dbReference type="InterPro" id="IPR036388">
    <property type="entry name" value="WH-like_DNA-bd_sf"/>
</dbReference>
<protein>
    <submittedName>
        <fullName evidence="3">MarR family transcriptional regulator</fullName>
    </submittedName>
</protein>
<evidence type="ECO:0000313" key="4">
    <source>
        <dbReference type="Proteomes" id="UP000642910"/>
    </source>
</evidence>
<organism evidence="3 4">
    <name type="scientific">Alicyclobacillus mali</name>
    <name type="common">ex Roth et al. 2021</name>
    <dbReference type="NCBI Taxonomy" id="1123961"/>
    <lineage>
        <taxon>Bacteria</taxon>
        <taxon>Bacillati</taxon>
        <taxon>Bacillota</taxon>
        <taxon>Bacilli</taxon>
        <taxon>Bacillales</taxon>
        <taxon>Alicyclobacillaceae</taxon>
        <taxon>Alicyclobacillus</taxon>
    </lineage>
</organism>
<name>A0ABS0F4U7_9BACL</name>
<dbReference type="InterPro" id="IPR039422">
    <property type="entry name" value="MarR/SlyA-like"/>
</dbReference>
<dbReference type="EMBL" id="JADPKZ010000042">
    <property type="protein sequence ID" value="MBF8378302.1"/>
    <property type="molecule type" value="Genomic_DNA"/>
</dbReference>
<feature type="domain" description="HTH marR-type" evidence="2">
    <location>
        <begin position="9"/>
        <end position="140"/>
    </location>
</feature>
<reference evidence="3 4" key="1">
    <citation type="submission" date="2020-11" db="EMBL/GenBank/DDBJ databases">
        <title>Genomic insight of Alicyclobacillus mali FL 18 reveals a new arsenic-resistant strain, with potential in environmental biotechnology.</title>
        <authorList>
            <person name="Fiorentino G."/>
            <person name="Gallo G."/>
            <person name="Aulitto M."/>
        </authorList>
    </citation>
    <scope>NUCLEOTIDE SEQUENCE [LARGE SCALE GENOMIC DNA]</scope>
    <source>
        <strain evidence="3 4">FL 18</strain>
    </source>
</reference>
<comment type="caution">
    <text evidence="3">The sequence shown here is derived from an EMBL/GenBank/DDBJ whole genome shotgun (WGS) entry which is preliminary data.</text>
</comment>
<dbReference type="RefSeq" id="WP_195867840.1">
    <property type="nucleotide sequence ID" value="NZ_JADPKZ010000042.1"/>
</dbReference>
<dbReference type="SUPFAM" id="SSF46785">
    <property type="entry name" value="Winged helix' DNA-binding domain"/>
    <property type="match status" value="1"/>
</dbReference>
<gene>
    <name evidence="3" type="ORF">IW967_10580</name>
</gene>
<dbReference type="Gene3D" id="1.10.10.10">
    <property type="entry name" value="Winged helix-like DNA-binding domain superfamily/Winged helix DNA-binding domain"/>
    <property type="match status" value="1"/>
</dbReference>
<dbReference type="PANTHER" id="PTHR33164:SF99">
    <property type="entry name" value="MARR FAMILY REGULATORY PROTEIN"/>
    <property type="match status" value="1"/>
</dbReference>
<dbReference type="Pfam" id="PF01047">
    <property type="entry name" value="MarR"/>
    <property type="match status" value="1"/>
</dbReference>
<dbReference type="InterPro" id="IPR036390">
    <property type="entry name" value="WH_DNA-bd_sf"/>
</dbReference>
<evidence type="ECO:0000313" key="3">
    <source>
        <dbReference type="EMBL" id="MBF8378302.1"/>
    </source>
</evidence>
<evidence type="ECO:0000256" key="1">
    <source>
        <dbReference type="ARBA" id="ARBA00023125"/>
    </source>
</evidence>
<dbReference type="SMART" id="SM00347">
    <property type="entry name" value="HTH_MARR"/>
    <property type="match status" value="1"/>
</dbReference>
<dbReference type="PROSITE" id="PS50995">
    <property type="entry name" value="HTH_MARR_2"/>
    <property type="match status" value="1"/>
</dbReference>
<keyword evidence="1" id="KW-0238">DNA-binding</keyword>